<feature type="domain" description="Glucose-methanol-choline oxidoreductase N-terminal" evidence="5">
    <location>
        <begin position="27"/>
        <end position="328"/>
    </location>
</feature>
<dbReference type="InterPro" id="IPR036188">
    <property type="entry name" value="FAD/NAD-bd_sf"/>
</dbReference>
<sequence>MTKYYISDLSKVGLPAASTDDSNHNTFDVIVVGGGTAGCALAARLSEDPSISVLLLEAGGSGTSLLFSRIPSAYSKLFKNPKHVFQFYTEPQTDAQNEKKFWPRALFRPKAKMLGGCSAINAQMAQYGAPGDFDEWAKIIGDDAWNWANFSGSFKKFEKYTASTSYPDVDISVKGSSGPVEVGYNSYYSESSKDFVESCVKKGIPMNHDFNTTKGPNGVNRISMWSSCLALSGTDSNSVRPFTVTYINKDVSRVSTESAYLTPDVLARSNLKVVINASVTKVLFHKSGDGETKAVGVEFAKDRNGKVWRAKANEEVVLCGGAIHSPQVSYPIKLTVNRSPFNTLQLLLLSGVGASAHLKEHKIPVVHDLPGVGQNLVDHPVVDFWFKDKSKLAPSFMVPSGPMDLVKTIKWVALYLLKNGAGILGTNWGEAASFVRSDDPQLFPRDEYPIQVAKDSTSGPTSPDLEIFITTLAYKKHGAWTWGFPTFSIHACLLRPLSRGAVTLKSDSPWEHPAMDPKYLTDRDDVARLVKGGRFCLNLARTEPISSRIDHTDAEGLDGNTYLKSDEELEKIVRDRVQTLYHPTSTCRMAPLAEGGVVDSHLRVYGIKGLRVCDASIFPEIVSGHTAGASIAVGEKGADILKADLRPNK</sequence>
<comment type="cofactor">
    <cofactor evidence="1">
        <name>FAD</name>
        <dbReference type="ChEBI" id="CHEBI:57692"/>
    </cofactor>
</comment>
<protein>
    <recommendedName>
        <fullName evidence="9">Alcohol oxidase</fullName>
    </recommendedName>
</protein>
<dbReference type="Pfam" id="PF05199">
    <property type="entry name" value="GMC_oxred_C"/>
    <property type="match status" value="1"/>
</dbReference>
<dbReference type="InterPro" id="IPR000172">
    <property type="entry name" value="GMC_OxRdtase_N"/>
</dbReference>
<dbReference type="PIRSF" id="PIRSF000137">
    <property type="entry name" value="Alcohol_oxidase"/>
    <property type="match status" value="1"/>
</dbReference>
<comment type="caution">
    <text evidence="7">The sequence shown here is derived from an EMBL/GenBank/DDBJ whole genome shotgun (WGS) entry which is preliminary data.</text>
</comment>
<dbReference type="Proteomes" id="UP001465976">
    <property type="component" value="Unassembled WGS sequence"/>
</dbReference>
<dbReference type="Pfam" id="PF00732">
    <property type="entry name" value="GMC_oxred_N"/>
    <property type="match status" value="1"/>
</dbReference>
<dbReference type="InterPro" id="IPR012132">
    <property type="entry name" value="GMC_OxRdtase"/>
</dbReference>
<dbReference type="PANTHER" id="PTHR11552:SF147">
    <property type="entry name" value="CHOLINE DEHYDROGENASE, MITOCHONDRIAL"/>
    <property type="match status" value="1"/>
</dbReference>
<evidence type="ECO:0000256" key="1">
    <source>
        <dbReference type="ARBA" id="ARBA00001974"/>
    </source>
</evidence>
<dbReference type="EMBL" id="JBAHYK010000218">
    <property type="protein sequence ID" value="KAL0576521.1"/>
    <property type="molecule type" value="Genomic_DNA"/>
</dbReference>
<name>A0ABR3FMH2_9AGAR</name>
<dbReference type="SUPFAM" id="SSF51905">
    <property type="entry name" value="FAD/NAD(P)-binding domain"/>
    <property type="match status" value="1"/>
</dbReference>
<reference evidence="7 8" key="1">
    <citation type="submission" date="2024-02" db="EMBL/GenBank/DDBJ databases">
        <title>A draft genome for the cacao thread blight pathogen Marasmius crinis-equi.</title>
        <authorList>
            <person name="Cohen S.P."/>
            <person name="Baruah I.K."/>
            <person name="Amoako-Attah I."/>
            <person name="Bukari Y."/>
            <person name="Meinhardt L.W."/>
            <person name="Bailey B.A."/>
        </authorList>
    </citation>
    <scope>NUCLEOTIDE SEQUENCE [LARGE SCALE GENOMIC DNA]</scope>
    <source>
        <strain evidence="7 8">GH-76</strain>
    </source>
</reference>
<evidence type="ECO:0000256" key="4">
    <source>
        <dbReference type="ARBA" id="ARBA00022827"/>
    </source>
</evidence>
<evidence type="ECO:0000313" key="7">
    <source>
        <dbReference type="EMBL" id="KAL0576521.1"/>
    </source>
</evidence>
<evidence type="ECO:0000313" key="8">
    <source>
        <dbReference type="Proteomes" id="UP001465976"/>
    </source>
</evidence>
<evidence type="ECO:0000256" key="2">
    <source>
        <dbReference type="ARBA" id="ARBA00010790"/>
    </source>
</evidence>
<evidence type="ECO:0000259" key="6">
    <source>
        <dbReference type="Pfam" id="PF05199"/>
    </source>
</evidence>
<proteinExistence type="inferred from homology"/>
<dbReference type="Gene3D" id="3.30.560.10">
    <property type="entry name" value="Glucose Oxidase, domain 3"/>
    <property type="match status" value="2"/>
</dbReference>
<feature type="domain" description="Glucose-methanol-choline oxidoreductase C-terminal" evidence="6">
    <location>
        <begin position="496"/>
        <end position="634"/>
    </location>
</feature>
<keyword evidence="3" id="KW-0285">Flavoprotein</keyword>
<evidence type="ECO:0008006" key="9">
    <source>
        <dbReference type="Google" id="ProtNLM"/>
    </source>
</evidence>
<evidence type="ECO:0000259" key="5">
    <source>
        <dbReference type="Pfam" id="PF00732"/>
    </source>
</evidence>
<keyword evidence="4" id="KW-0274">FAD</keyword>
<dbReference type="Gene3D" id="3.50.50.60">
    <property type="entry name" value="FAD/NAD(P)-binding domain"/>
    <property type="match status" value="2"/>
</dbReference>
<dbReference type="PANTHER" id="PTHR11552">
    <property type="entry name" value="GLUCOSE-METHANOL-CHOLINE GMC OXIDOREDUCTASE"/>
    <property type="match status" value="1"/>
</dbReference>
<accession>A0ABR3FMH2</accession>
<gene>
    <name evidence="7" type="ORF">V5O48_005466</name>
</gene>
<evidence type="ECO:0000256" key="3">
    <source>
        <dbReference type="ARBA" id="ARBA00022630"/>
    </source>
</evidence>
<organism evidence="7 8">
    <name type="scientific">Marasmius crinis-equi</name>
    <dbReference type="NCBI Taxonomy" id="585013"/>
    <lineage>
        <taxon>Eukaryota</taxon>
        <taxon>Fungi</taxon>
        <taxon>Dikarya</taxon>
        <taxon>Basidiomycota</taxon>
        <taxon>Agaricomycotina</taxon>
        <taxon>Agaricomycetes</taxon>
        <taxon>Agaricomycetidae</taxon>
        <taxon>Agaricales</taxon>
        <taxon>Marasmiineae</taxon>
        <taxon>Marasmiaceae</taxon>
        <taxon>Marasmius</taxon>
    </lineage>
</organism>
<keyword evidence="8" id="KW-1185">Reference proteome</keyword>
<comment type="similarity">
    <text evidence="2">Belongs to the GMC oxidoreductase family.</text>
</comment>
<dbReference type="InterPro" id="IPR007867">
    <property type="entry name" value="GMC_OxRtase_C"/>
</dbReference>
<dbReference type="SUPFAM" id="SSF54373">
    <property type="entry name" value="FAD-linked reductases, C-terminal domain"/>
    <property type="match status" value="1"/>
</dbReference>